<dbReference type="KEGG" id="hra:EI982_16850"/>
<reference evidence="2 3" key="1">
    <citation type="submission" date="2018-12" db="EMBL/GenBank/DDBJ databases">
        <title>Complete genome sequence of Haloplanus rallus MBLA0036.</title>
        <authorList>
            <person name="Nam Y.-d."/>
            <person name="Kang J."/>
            <person name="Chung W.-H."/>
            <person name="Park Y.S."/>
        </authorList>
    </citation>
    <scope>NUCLEOTIDE SEQUENCE [LARGE SCALE GENOMIC DNA]</scope>
    <source>
        <strain evidence="2 3">MBLA0036</strain>
    </source>
</reference>
<protein>
    <submittedName>
        <fullName evidence="2">Uncharacterized protein</fullName>
    </submittedName>
</protein>
<gene>
    <name evidence="2" type="ORF">EI982_16850</name>
</gene>
<keyword evidence="3" id="KW-1185">Reference proteome</keyword>
<dbReference type="Proteomes" id="UP000428325">
    <property type="component" value="Chromosome"/>
</dbReference>
<evidence type="ECO:0000313" key="3">
    <source>
        <dbReference type="Proteomes" id="UP000428325"/>
    </source>
</evidence>
<dbReference type="EMBL" id="CP034345">
    <property type="protein sequence ID" value="QGX96325.1"/>
    <property type="molecule type" value="Genomic_DNA"/>
</dbReference>
<evidence type="ECO:0000313" key="2">
    <source>
        <dbReference type="EMBL" id="QGX96325.1"/>
    </source>
</evidence>
<dbReference type="GeneID" id="43371251"/>
<dbReference type="AlphaFoldDB" id="A0A6B9F702"/>
<feature type="region of interest" description="Disordered" evidence="1">
    <location>
        <begin position="48"/>
        <end position="75"/>
    </location>
</feature>
<dbReference type="RefSeq" id="WP_157690789.1">
    <property type="nucleotide sequence ID" value="NZ_CP034345.1"/>
</dbReference>
<evidence type="ECO:0000256" key="1">
    <source>
        <dbReference type="SAM" id="MobiDB-lite"/>
    </source>
</evidence>
<sequence>MSESTDEEDLPDGLYWLVDIPLFIDEERIGQFHDIVVQPLTSSIYQEQKVESEETESSQTVKKGGAKGEGKAKGKVAPPGLLEMLASADVSLKTTLKGQYEKQSSESYRTAYEFTATAPRQLAEISIHYDKFRQDRIHINQLPNDQTWRAKEEIDKTPRELVYLELPNEKEANQNEELVETKLVPVAAEFEDGAVEPLYEELIEHIHSEILDRASSGDDQDIESIMSYPERTEFEDPQELQEQRHEYWNQFQEFFEPKKAMEVVESAAKEHGRIDWIAFRLPLQQSGETLHLHLEPKKQYPNGTFAYNFIKRGQKHGLRLVGTLKSEPDMNVLAVYER</sequence>
<accession>A0A6B9F702</accession>
<organism evidence="2 3">
    <name type="scientific">Haloplanus rallus</name>
    <dbReference type="NCBI Taxonomy" id="1816183"/>
    <lineage>
        <taxon>Archaea</taxon>
        <taxon>Methanobacteriati</taxon>
        <taxon>Methanobacteriota</taxon>
        <taxon>Stenosarchaea group</taxon>
        <taxon>Halobacteria</taxon>
        <taxon>Halobacteriales</taxon>
        <taxon>Haloferacaceae</taxon>
        <taxon>Haloplanus</taxon>
    </lineage>
</organism>
<dbReference type="OrthoDB" id="351171at2157"/>
<name>A0A6B9F702_9EURY</name>
<proteinExistence type="predicted"/>